<comment type="subcellular location">
    <subcellularLocation>
        <location evidence="1">Cell membrane</location>
        <topology evidence="1">Multi-pass membrane protein</topology>
    </subcellularLocation>
</comment>
<dbReference type="AlphaFoldDB" id="A0A1M6H0K3"/>
<evidence type="ECO:0000256" key="1">
    <source>
        <dbReference type="ARBA" id="ARBA00004651"/>
    </source>
</evidence>
<feature type="transmembrane region" description="Helical" evidence="6">
    <location>
        <begin position="79"/>
        <end position="94"/>
    </location>
</feature>
<dbReference type="PANTHER" id="PTHR33545:SF9">
    <property type="entry name" value="UPF0750 MEMBRANE PROTEIN YITE"/>
    <property type="match status" value="1"/>
</dbReference>
<evidence type="ECO:0000259" key="7">
    <source>
        <dbReference type="Pfam" id="PF10035"/>
    </source>
</evidence>
<dbReference type="GO" id="GO:0005886">
    <property type="term" value="C:plasma membrane"/>
    <property type="evidence" value="ECO:0007669"/>
    <property type="project" value="UniProtKB-SubCell"/>
</dbReference>
<keyword evidence="4 6" id="KW-1133">Transmembrane helix</keyword>
<gene>
    <name evidence="8" type="ORF">SAMN05444401_2322</name>
</gene>
<dbReference type="OrthoDB" id="9779786at2"/>
<feature type="transmembrane region" description="Helical" evidence="6">
    <location>
        <begin position="54"/>
        <end position="73"/>
    </location>
</feature>
<dbReference type="InterPro" id="IPR019264">
    <property type="entry name" value="DUF2179"/>
</dbReference>
<feature type="transmembrane region" description="Helical" evidence="6">
    <location>
        <begin position="106"/>
        <end position="125"/>
    </location>
</feature>
<dbReference type="CDD" id="cd16380">
    <property type="entry name" value="YitT_C"/>
    <property type="match status" value="1"/>
</dbReference>
<evidence type="ECO:0000313" key="9">
    <source>
        <dbReference type="Proteomes" id="UP000184080"/>
    </source>
</evidence>
<keyword evidence="2" id="KW-1003">Cell membrane</keyword>
<dbReference type="InterPro" id="IPR015867">
    <property type="entry name" value="N-reg_PII/ATP_PRibTrfase_C"/>
</dbReference>
<proteinExistence type="predicted"/>
<evidence type="ECO:0000256" key="5">
    <source>
        <dbReference type="ARBA" id="ARBA00023136"/>
    </source>
</evidence>
<feature type="transmembrane region" description="Helical" evidence="6">
    <location>
        <begin position="153"/>
        <end position="178"/>
    </location>
</feature>
<accession>A0A1M6H0K3</accession>
<evidence type="ECO:0000256" key="2">
    <source>
        <dbReference type="ARBA" id="ARBA00022475"/>
    </source>
</evidence>
<organism evidence="8 9">
    <name type="scientific">Clostridium amylolyticum</name>
    <dbReference type="NCBI Taxonomy" id="1121298"/>
    <lineage>
        <taxon>Bacteria</taxon>
        <taxon>Bacillati</taxon>
        <taxon>Bacillota</taxon>
        <taxon>Clostridia</taxon>
        <taxon>Eubacteriales</taxon>
        <taxon>Clostridiaceae</taxon>
        <taxon>Clostridium</taxon>
    </lineage>
</organism>
<feature type="transmembrane region" description="Helical" evidence="6">
    <location>
        <begin position="7"/>
        <end position="25"/>
    </location>
</feature>
<feature type="transmembrane region" description="Helical" evidence="6">
    <location>
        <begin position="31"/>
        <end position="47"/>
    </location>
</feature>
<dbReference type="InterPro" id="IPR003740">
    <property type="entry name" value="YitT"/>
</dbReference>
<name>A0A1M6H0K3_9CLOT</name>
<reference evidence="8 9" key="1">
    <citation type="submission" date="2016-11" db="EMBL/GenBank/DDBJ databases">
        <authorList>
            <person name="Jaros S."/>
            <person name="Januszkiewicz K."/>
            <person name="Wedrychowicz H."/>
        </authorList>
    </citation>
    <scope>NUCLEOTIDE SEQUENCE [LARGE SCALE GENOMIC DNA]</scope>
    <source>
        <strain evidence="8 9">DSM 21864</strain>
    </source>
</reference>
<evidence type="ECO:0000313" key="8">
    <source>
        <dbReference type="EMBL" id="SHJ15720.1"/>
    </source>
</evidence>
<dbReference type="Pfam" id="PF10035">
    <property type="entry name" value="DUF2179"/>
    <property type="match status" value="1"/>
</dbReference>
<keyword evidence="5 6" id="KW-0472">Membrane</keyword>
<sequence length="281" mass="30984">MKKVIKDYFIITIGIILVALSVEYFFIPNNLAAGGVTGFAIVINYYFPFMETGILVIIMNVILFVVAFIFIGGNFGAKTIYASFGLSVGLWFIEKFMNPMAVTRDLMLAAIFGTLISSIGMAMVFNANASTGGTDILAKILNKFFDLDIGKSLLAVDFIVTLLATITFGVDVGLYSLLSVMINGFTIDRIIDGFNSVKEIIIISSNWEVISNYIIKNLERGCTIFDGKGGFTQKDTKMVYTVLGRSQFIKLKNFIKENDPKAFITISEAYDVLGEGFNDLH</sequence>
<keyword evidence="3 6" id="KW-0812">Transmembrane</keyword>
<dbReference type="STRING" id="1121298.SAMN05444401_2322"/>
<dbReference type="RefSeq" id="WP_073006663.1">
    <property type="nucleotide sequence ID" value="NZ_FQZO01000003.1"/>
</dbReference>
<evidence type="ECO:0000256" key="4">
    <source>
        <dbReference type="ARBA" id="ARBA00022989"/>
    </source>
</evidence>
<evidence type="ECO:0000256" key="3">
    <source>
        <dbReference type="ARBA" id="ARBA00022692"/>
    </source>
</evidence>
<dbReference type="Proteomes" id="UP000184080">
    <property type="component" value="Unassembled WGS sequence"/>
</dbReference>
<dbReference type="Pfam" id="PF02588">
    <property type="entry name" value="YitT_membrane"/>
    <property type="match status" value="1"/>
</dbReference>
<dbReference type="InterPro" id="IPR051461">
    <property type="entry name" value="UPF0750_membrane"/>
</dbReference>
<feature type="domain" description="DUF2179" evidence="7">
    <location>
        <begin position="220"/>
        <end position="274"/>
    </location>
</feature>
<protein>
    <submittedName>
        <fullName evidence="8">Uncharacterized membrane-anchored protein YitT, contains DUF161 and DUF2179 domains</fullName>
    </submittedName>
</protein>
<keyword evidence="9" id="KW-1185">Reference proteome</keyword>
<dbReference type="EMBL" id="FQZO01000003">
    <property type="protein sequence ID" value="SHJ15720.1"/>
    <property type="molecule type" value="Genomic_DNA"/>
</dbReference>
<dbReference type="PIRSF" id="PIRSF006483">
    <property type="entry name" value="Membrane_protein_YitT"/>
    <property type="match status" value="1"/>
</dbReference>
<dbReference type="Gene3D" id="3.30.70.120">
    <property type="match status" value="1"/>
</dbReference>
<evidence type="ECO:0000256" key="6">
    <source>
        <dbReference type="SAM" id="Phobius"/>
    </source>
</evidence>
<dbReference type="PANTHER" id="PTHR33545">
    <property type="entry name" value="UPF0750 MEMBRANE PROTEIN YITT-RELATED"/>
    <property type="match status" value="1"/>
</dbReference>